<accession>A0A1G8R3J7</accession>
<reference evidence="2" key="1">
    <citation type="submission" date="2016-10" db="EMBL/GenBank/DDBJ databases">
        <authorList>
            <person name="Varghese N."/>
            <person name="Submissions S."/>
        </authorList>
    </citation>
    <scope>NUCLEOTIDE SEQUENCE [LARGE SCALE GENOMIC DNA]</scope>
    <source>
        <strain evidence="2">ATCC 700689</strain>
    </source>
</reference>
<dbReference type="EMBL" id="FNCO01000021">
    <property type="protein sequence ID" value="SDJ11541.1"/>
    <property type="molecule type" value="Genomic_DNA"/>
</dbReference>
<organism evidence="1 2">
    <name type="scientific">Pseudomonas abietaniphila</name>
    <dbReference type="NCBI Taxonomy" id="89065"/>
    <lineage>
        <taxon>Bacteria</taxon>
        <taxon>Pseudomonadati</taxon>
        <taxon>Pseudomonadota</taxon>
        <taxon>Gammaproteobacteria</taxon>
        <taxon>Pseudomonadales</taxon>
        <taxon>Pseudomonadaceae</taxon>
        <taxon>Pseudomonas</taxon>
    </lineage>
</organism>
<gene>
    <name evidence="1" type="ORF">SAMN05216605_121154</name>
</gene>
<name>A0A1G8R3J7_9PSED</name>
<protein>
    <submittedName>
        <fullName evidence="1">Uncharacterized protein</fullName>
    </submittedName>
</protein>
<dbReference type="Proteomes" id="UP000182894">
    <property type="component" value="Unassembled WGS sequence"/>
</dbReference>
<sequence>MLTIRSAWPPEMAAERAARREKIATHIEANTCYICEQAVVDGSPIHGPTGAHWECHQGPIEPCTKTAVEPRRDPVPKPDLHPRLARANGGALVHFVIPATATSLCGHKPKDTAHHMKRRGKWLVFKIDATIPEHLKRCQKCLAKAEILYPPVDGEVVQDGSRSEIDVYQTVG</sequence>
<keyword evidence="2" id="KW-1185">Reference proteome</keyword>
<evidence type="ECO:0000313" key="2">
    <source>
        <dbReference type="Proteomes" id="UP000182894"/>
    </source>
</evidence>
<proteinExistence type="predicted"/>
<evidence type="ECO:0000313" key="1">
    <source>
        <dbReference type="EMBL" id="SDJ11541.1"/>
    </source>
</evidence>
<dbReference type="STRING" id="89065.SAMN05216605_121154"/>
<dbReference type="AlphaFoldDB" id="A0A1G8R3J7"/>